<evidence type="ECO:0000256" key="1">
    <source>
        <dbReference type="SAM" id="MobiDB-lite"/>
    </source>
</evidence>
<evidence type="ECO:0000313" key="2">
    <source>
        <dbReference type="EMBL" id="KAK9008212.1"/>
    </source>
</evidence>
<keyword evidence="3" id="KW-1185">Reference proteome</keyword>
<comment type="caution">
    <text evidence="2">The sequence shown here is derived from an EMBL/GenBank/DDBJ whole genome shotgun (WGS) entry which is preliminary data.</text>
</comment>
<proteinExistence type="predicted"/>
<reference evidence="2 3" key="1">
    <citation type="journal article" date="2024" name="G3 (Bethesda)">
        <title>Genome assembly of Hibiscus sabdariffa L. provides insights into metabolisms of medicinal natural products.</title>
        <authorList>
            <person name="Kim T."/>
        </authorList>
    </citation>
    <scope>NUCLEOTIDE SEQUENCE [LARGE SCALE GENOMIC DNA]</scope>
    <source>
        <strain evidence="2">TK-2024</strain>
        <tissue evidence="2">Old leaves</tissue>
    </source>
</reference>
<feature type="region of interest" description="Disordered" evidence="1">
    <location>
        <begin position="59"/>
        <end position="79"/>
    </location>
</feature>
<dbReference type="EMBL" id="JBBPBN010000026">
    <property type="protein sequence ID" value="KAK9008212.1"/>
    <property type="molecule type" value="Genomic_DNA"/>
</dbReference>
<feature type="compositionally biased region" description="Low complexity" evidence="1">
    <location>
        <begin position="20"/>
        <end position="35"/>
    </location>
</feature>
<sequence length="125" mass="13476">MTQRMGKADRACVWAGLLNLGRRSGSGSTNGSPGSETKGAKSPFFSFDLSTYLKKGGLFSKPSSHHLQPPSARPDAGAAPAIVSGRCDHRKVALSPLFPFLRSFFQERHPTTMKRARNPPPLSPL</sequence>
<organism evidence="2 3">
    <name type="scientific">Hibiscus sabdariffa</name>
    <name type="common">roselle</name>
    <dbReference type="NCBI Taxonomy" id="183260"/>
    <lineage>
        <taxon>Eukaryota</taxon>
        <taxon>Viridiplantae</taxon>
        <taxon>Streptophyta</taxon>
        <taxon>Embryophyta</taxon>
        <taxon>Tracheophyta</taxon>
        <taxon>Spermatophyta</taxon>
        <taxon>Magnoliopsida</taxon>
        <taxon>eudicotyledons</taxon>
        <taxon>Gunneridae</taxon>
        <taxon>Pentapetalae</taxon>
        <taxon>rosids</taxon>
        <taxon>malvids</taxon>
        <taxon>Malvales</taxon>
        <taxon>Malvaceae</taxon>
        <taxon>Malvoideae</taxon>
        <taxon>Hibiscus</taxon>
    </lineage>
</organism>
<accession>A0ABR2R670</accession>
<name>A0ABR2R670_9ROSI</name>
<protein>
    <submittedName>
        <fullName evidence="2">Uncharacterized protein</fullName>
    </submittedName>
</protein>
<feature type="region of interest" description="Disordered" evidence="1">
    <location>
        <begin position="20"/>
        <end position="43"/>
    </location>
</feature>
<gene>
    <name evidence="2" type="ORF">V6N11_075114</name>
</gene>
<evidence type="ECO:0000313" key="3">
    <source>
        <dbReference type="Proteomes" id="UP001396334"/>
    </source>
</evidence>
<dbReference type="Proteomes" id="UP001396334">
    <property type="component" value="Unassembled WGS sequence"/>
</dbReference>